<dbReference type="EMBL" id="LAVV01011918">
    <property type="protein sequence ID" value="KNZ47238.1"/>
    <property type="molecule type" value="Genomic_DNA"/>
</dbReference>
<gene>
    <name evidence="1" type="ORF">VP01_657g6</name>
</gene>
<dbReference type="AlphaFoldDB" id="A0A0L6UF86"/>
<evidence type="ECO:0000313" key="1">
    <source>
        <dbReference type="EMBL" id="KNZ47238.1"/>
    </source>
</evidence>
<dbReference type="VEuPathDB" id="FungiDB:VP01_657g6"/>
<evidence type="ECO:0000313" key="2">
    <source>
        <dbReference type="Proteomes" id="UP000037035"/>
    </source>
</evidence>
<proteinExistence type="predicted"/>
<sequence length="126" mass="14568">MPDVTCHLVIIDWSWWDISKWSKSGNLQPQVSLFTDAFEGIFATPQRQCHALDEQHFSFRTCHTYDTDQSKISFKQDAWMAPNCVGFMVVPAHFINQDLVMRDLTLAVPQFQGNLKLSFSNINTFH</sequence>
<protein>
    <submittedName>
        <fullName evidence="1">Uncharacterized protein</fullName>
    </submittedName>
</protein>
<name>A0A0L6UF86_9BASI</name>
<dbReference type="Proteomes" id="UP000037035">
    <property type="component" value="Unassembled WGS sequence"/>
</dbReference>
<dbReference type="OrthoDB" id="1607513at2759"/>
<comment type="caution">
    <text evidence="1">The sequence shown here is derived from an EMBL/GenBank/DDBJ whole genome shotgun (WGS) entry which is preliminary data.</text>
</comment>
<organism evidence="1 2">
    <name type="scientific">Puccinia sorghi</name>
    <dbReference type="NCBI Taxonomy" id="27349"/>
    <lineage>
        <taxon>Eukaryota</taxon>
        <taxon>Fungi</taxon>
        <taxon>Dikarya</taxon>
        <taxon>Basidiomycota</taxon>
        <taxon>Pucciniomycotina</taxon>
        <taxon>Pucciniomycetes</taxon>
        <taxon>Pucciniales</taxon>
        <taxon>Pucciniaceae</taxon>
        <taxon>Puccinia</taxon>
    </lineage>
</organism>
<keyword evidence="2" id="KW-1185">Reference proteome</keyword>
<accession>A0A0L6UF86</accession>
<reference evidence="1 2" key="1">
    <citation type="submission" date="2015-08" db="EMBL/GenBank/DDBJ databases">
        <title>Next Generation Sequencing and Analysis of the Genome of Puccinia sorghi L Schw, the Causal Agent of Maize Common Rust.</title>
        <authorList>
            <person name="Rochi L."/>
            <person name="Burguener G."/>
            <person name="Darino M."/>
            <person name="Turjanski A."/>
            <person name="Kreff E."/>
            <person name="Dieguez M.J."/>
            <person name="Sacco F."/>
        </authorList>
    </citation>
    <scope>NUCLEOTIDE SEQUENCE [LARGE SCALE GENOMIC DNA]</scope>
    <source>
        <strain evidence="1 2">RO10H11247</strain>
    </source>
</reference>